<evidence type="ECO:0000259" key="3">
    <source>
        <dbReference type="Pfam" id="PF00501"/>
    </source>
</evidence>
<protein>
    <recommendedName>
        <fullName evidence="7">Carrier domain-containing protein</fullName>
    </recommendedName>
</protein>
<evidence type="ECO:0000256" key="2">
    <source>
        <dbReference type="ARBA" id="ARBA00022553"/>
    </source>
</evidence>
<dbReference type="Pfam" id="PF23562">
    <property type="entry name" value="AMP-binding_C_3"/>
    <property type="match status" value="1"/>
</dbReference>
<dbReference type="InterPro" id="IPR013120">
    <property type="entry name" value="FAR_NAD-bd"/>
</dbReference>
<evidence type="ECO:0000313" key="6">
    <source>
        <dbReference type="Proteomes" id="UP000016936"/>
    </source>
</evidence>
<feature type="domain" description="AMP-dependent synthetase/ligase" evidence="3">
    <location>
        <begin position="32"/>
        <end position="329"/>
    </location>
</feature>
<dbReference type="HOGENOM" id="CLU_002220_0_0_1"/>
<keyword evidence="6" id="KW-1185">Reference proteome</keyword>
<dbReference type="Proteomes" id="UP000016936">
    <property type="component" value="Unassembled WGS sequence"/>
</dbReference>
<keyword evidence="2" id="KW-0597">Phosphoprotein</keyword>
<dbReference type="PANTHER" id="PTHR43439:SF2">
    <property type="entry name" value="ENZYME, PUTATIVE (JCVI)-RELATED"/>
    <property type="match status" value="1"/>
</dbReference>
<dbReference type="Gene3D" id="3.40.50.12780">
    <property type="entry name" value="N-terminal domain of ligase-like"/>
    <property type="match status" value="1"/>
</dbReference>
<dbReference type="InterPro" id="IPR042099">
    <property type="entry name" value="ANL_N_sf"/>
</dbReference>
<sequence length="1034" mass="114491">MSTSQPKLAVPDHIDEAAKAEPNALWARVPKSSISVDEGWRDITYAQLAHAVDSLAWSLENTIGAPDHIGATIGYYLVILSAVLKVGYVPLFISPRNSPAGQKAILQETKCTLFLSTQEKHQCLKEIQEVIPSMRVFGVPSLLDLLDLSHPTLPYDGKHRRDGYADSLILHTSGSTGLPKAVRMTVDSLNSVFKQSTLDREEGRLQVTGQFLRDKRPMLAVVPFFHAMGIVVGLRSLMCRSSIATLPSGKLWNASLVINTINAINPATGFFPPSILEDISSTEVGIQAIGKLDAVFFGGAPLANASGEKLCRVTKLQTIIGSTEALLIPSLATTSSDEWGYFHWSNAAGAVMESTENDLCELVLTRRNTDYQAVFHIFPEEEKWQTKDLFQKHPSKPFLWRYSGRRDDTLVLSNGEKVNPVLMEKFIESHPRVKGAIVVGKGKFQTGLLIEPEWVGVGRRDPTMLVEDIWPTVKQANKEAPDHARIYKSKIAVMEEGKSFERTPKGSIMRLQTEVVFQDKITALYDDGTCASESSRELSSAVDLRGSVRAIFMNSLPSFGEETPDEVDICTLEVDSLSVLTLAEALRTTLQRTDITAATVYENPTVEKFVLALSLSESDLGIKMKHPSSREEELGTLVRKYTADLIQKERGTAARERLSKQTVLLTGSTGSLGSHVLQSLLQRPDVERVYCLNRALDAGNRQENGFKKYHYPVPDLSRVEFFQADFSAVRFGLAEVAYKRLVSTVTMVIHSAWSVNFNLGLPSYEATHIAGTRHLVDIVSKCVYKPSITFVSSIASVGRWGSIVQDGSPVPESTTTLFDRSIVLPQGYGESKQVAAEILAVASHRLGIQTAIIRASQLAGPSAQAGGAAWNRHEWLPSLVHTSKFMKKLPKTLGTMEQVDWVAMDVAGATVVDIAMAPTSQSTRIYHLANPHRTSWRQLYPVILEYFKSHDVEIDVIEYDDWVQELGRIPLTKENAEHIPGLKLCDFYNSLRLDMAAGLPRLATKNTEAVSQTLREGRAVDQTDMKKWLEQWRF</sequence>
<reference evidence="6" key="2">
    <citation type="journal article" date="2013" name="PLoS Genet.">
        <title>Comparative genome structure, secondary metabolite, and effector coding capacity across Cochliobolus pathogens.</title>
        <authorList>
            <person name="Condon B.J."/>
            <person name="Leng Y."/>
            <person name="Wu D."/>
            <person name="Bushley K.E."/>
            <person name="Ohm R.A."/>
            <person name="Otillar R."/>
            <person name="Martin J."/>
            <person name="Schackwitz W."/>
            <person name="Grimwood J."/>
            <person name="MohdZainudin N."/>
            <person name="Xue C."/>
            <person name="Wang R."/>
            <person name="Manning V.A."/>
            <person name="Dhillon B."/>
            <person name="Tu Z.J."/>
            <person name="Steffenson B.J."/>
            <person name="Salamov A."/>
            <person name="Sun H."/>
            <person name="Lowry S."/>
            <person name="LaButti K."/>
            <person name="Han J."/>
            <person name="Copeland A."/>
            <person name="Lindquist E."/>
            <person name="Barry K."/>
            <person name="Schmutz J."/>
            <person name="Baker S.E."/>
            <person name="Ciuffetti L.M."/>
            <person name="Grigoriev I.V."/>
            <person name="Zhong S."/>
            <person name="Turgeon B.G."/>
        </authorList>
    </citation>
    <scope>NUCLEOTIDE SEQUENCE [LARGE SCALE GENOMIC DNA]</scope>
    <source>
        <strain evidence="6">C5 / ATCC 48332 / race O</strain>
    </source>
</reference>
<name>M2UFT9_COCH5</name>
<dbReference type="PANTHER" id="PTHR43439">
    <property type="entry name" value="PHENYLACETATE-COENZYME A LIGASE"/>
    <property type="match status" value="1"/>
</dbReference>
<dbReference type="InterPro" id="IPR000873">
    <property type="entry name" value="AMP-dep_synth/lig_dom"/>
</dbReference>
<proteinExistence type="predicted"/>
<gene>
    <name evidence="5" type="ORF">COCHEDRAFT_1218327</name>
</gene>
<dbReference type="AlphaFoldDB" id="M2UFT9"/>
<dbReference type="PROSITE" id="PS00455">
    <property type="entry name" value="AMP_BINDING"/>
    <property type="match status" value="1"/>
</dbReference>
<evidence type="ECO:0000256" key="1">
    <source>
        <dbReference type="ARBA" id="ARBA00022450"/>
    </source>
</evidence>
<dbReference type="Pfam" id="PF07993">
    <property type="entry name" value="NAD_binding_4"/>
    <property type="match status" value="1"/>
</dbReference>
<dbReference type="SUPFAM" id="SSF56801">
    <property type="entry name" value="Acetyl-CoA synthetase-like"/>
    <property type="match status" value="1"/>
</dbReference>
<evidence type="ECO:0000259" key="4">
    <source>
        <dbReference type="Pfam" id="PF07993"/>
    </source>
</evidence>
<dbReference type="eggNOG" id="KOG1178">
    <property type="taxonomic scope" value="Eukaryota"/>
</dbReference>
<accession>M2UFT9</accession>
<organism evidence="5 6">
    <name type="scientific">Cochliobolus heterostrophus (strain C5 / ATCC 48332 / race O)</name>
    <name type="common">Southern corn leaf blight fungus</name>
    <name type="synonym">Bipolaris maydis</name>
    <dbReference type="NCBI Taxonomy" id="701091"/>
    <lineage>
        <taxon>Eukaryota</taxon>
        <taxon>Fungi</taxon>
        <taxon>Dikarya</taxon>
        <taxon>Ascomycota</taxon>
        <taxon>Pezizomycotina</taxon>
        <taxon>Dothideomycetes</taxon>
        <taxon>Pleosporomycetidae</taxon>
        <taxon>Pleosporales</taxon>
        <taxon>Pleosporineae</taxon>
        <taxon>Pleosporaceae</taxon>
        <taxon>Bipolaris</taxon>
    </lineage>
</organism>
<reference evidence="5 6" key="1">
    <citation type="journal article" date="2012" name="PLoS Pathog.">
        <title>Diverse lifestyles and strategies of plant pathogenesis encoded in the genomes of eighteen Dothideomycetes fungi.</title>
        <authorList>
            <person name="Ohm R.A."/>
            <person name="Feau N."/>
            <person name="Henrissat B."/>
            <person name="Schoch C.L."/>
            <person name="Horwitz B.A."/>
            <person name="Barry K.W."/>
            <person name="Condon B.J."/>
            <person name="Copeland A.C."/>
            <person name="Dhillon B."/>
            <person name="Glaser F."/>
            <person name="Hesse C.N."/>
            <person name="Kosti I."/>
            <person name="LaButti K."/>
            <person name="Lindquist E.A."/>
            <person name="Lucas S."/>
            <person name="Salamov A.A."/>
            <person name="Bradshaw R.E."/>
            <person name="Ciuffetti L."/>
            <person name="Hamelin R.C."/>
            <person name="Kema G.H.J."/>
            <person name="Lawrence C."/>
            <person name="Scott J.A."/>
            <person name="Spatafora J.W."/>
            <person name="Turgeon B.G."/>
            <person name="de Wit P.J.G.M."/>
            <person name="Zhong S."/>
            <person name="Goodwin S.B."/>
            <person name="Grigoriev I.V."/>
        </authorList>
    </citation>
    <scope>NUCLEOTIDE SEQUENCE [LARGE SCALE GENOMIC DNA]</scope>
    <source>
        <strain evidence="6">C5 / ATCC 48332 / race O</strain>
    </source>
</reference>
<evidence type="ECO:0000313" key="5">
    <source>
        <dbReference type="EMBL" id="EMD86802.1"/>
    </source>
</evidence>
<dbReference type="STRING" id="701091.M2UFT9"/>
<feature type="domain" description="Thioester reductase (TE)" evidence="4">
    <location>
        <begin position="665"/>
        <end position="906"/>
    </location>
</feature>
<dbReference type="InterPro" id="IPR020845">
    <property type="entry name" value="AMP-binding_CS"/>
</dbReference>
<dbReference type="SUPFAM" id="SSF51735">
    <property type="entry name" value="NAD(P)-binding Rossmann-fold domains"/>
    <property type="match status" value="1"/>
</dbReference>
<dbReference type="InterPro" id="IPR051414">
    <property type="entry name" value="Adenylate-forming_Reductase"/>
</dbReference>
<dbReference type="EMBL" id="KB445584">
    <property type="protein sequence ID" value="EMD86802.1"/>
    <property type="molecule type" value="Genomic_DNA"/>
</dbReference>
<dbReference type="OrthoDB" id="429813at2759"/>
<dbReference type="Gene3D" id="3.40.50.720">
    <property type="entry name" value="NAD(P)-binding Rossmann-like Domain"/>
    <property type="match status" value="1"/>
</dbReference>
<dbReference type="OMA" id="KFVCYGG"/>
<keyword evidence="1" id="KW-0596">Phosphopantetheine</keyword>
<evidence type="ECO:0008006" key="7">
    <source>
        <dbReference type="Google" id="ProtNLM"/>
    </source>
</evidence>
<dbReference type="InterPro" id="IPR036291">
    <property type="entry name" value="NAD(P)-bd_dom_sf"/>
</dbReference>
<dbReference type="Pfam" id="PF00501">
    <property type="entry name" value="AMP-binding"/>
    <property type="match status" value="1"/>
</dbReference>